<feature type="region of interest" description="Disordered" evidence="1">
    <location>
        <begin position="39"/>
        <end position="128"/>
    </location>
</feature>
<accession>A0AAN6H4Z9</accession>
<protein>
    <submittedName>
        <fullName evidence="2">Uncharacterized protein</fullName>
    </submittedName>
</protein>
<feature type="region of interest" description="Disordered" evidence="1">
    <location>
        <begin position="146"/>
        <end position="170"/>
    </location>
</feature>
<feature type="compositionally biased region" description="Basic and acidic residues" evidence="1">
    <location>
        <begin position="66"/>
        <end position="76"/>
    </location>
</feature>
<sequence length="170" mass="19113">MRLKLVPLRTPSSSSASSTKRRSNWRRFWRSEQTLSKRFSGWLGGTPQSPSPSTSSETPRPSLPDISREPMQEKRRGSVIQEPRRQTSVLWDDPETASETKEHDDGLTDEEDLEQALRMDDDNVAPDVLVPDATGMHEQEYGDGMSTVIRRPPHRGVMPNFTVGNGDHTG</sequence>
<dbReference type="AlphaFoldDB" id="A0AAN6H4Z9"/>
<feature type="compositionally biased region" description="Low complexity" evidence="1">
    <location>
        <begin position="46"/>
        <end position="64"/>
    </location>
</feature>
<proteinExistence type="predicted"/>
<gene>
    <name evidence="2" type="ORF">LTR91_024290</name>
</gene>
<reference evidence="2" key="1">
    <citation type="submission" date="2023-06" db="EMBL/GenBank/DDBJ databases">
        <title>Black Yeasts Isolated from many extreme environments.</title>
        <authorList>
            <person name="Coleine C."/>
            <person name="Stajich J.E."/>
            <person name="Selbmann L."/>
        </authorList>
    </citation>
    <scope>NUCLEOTIDE SEQUENCE</scope>
    <source>
        <strain evidence="2">CCFEE 5200</strain>
    </source>
</reference>
<comment type="caution">
    <text evidence="2">The sequence shown here is derived from an EMBL/GenBank/DDBJ whole genome shotgun (WGS) entry which is preliminary data.</text>
</comment>
<name>A0AAN6H4Z9_9PEZI</name>
<evidence type="ECO:0000313" key="3">
    <source>
        <dbReference type="Proteomes" id="UP001175353"/>
    </source>
</evidence>
<feature type="region of interest" description="Disordered" evidence="1">
    <location>
        <begin position="1"/>
        <end position="25"/>
    </location>
</feature>
<dbReference type="EMBL" id="JAUJLE010000599">
    <property type="protein sequence ID" value="KAK0952648.1"/>
    <property type="molecule type" value="Genomic_DNA"/>
</dbReference>
<keyword evidence="3" id="KW-1185">Reference proteome</keyword>
<evidence type="ECO:0000256" key="1">
    <source>
        <dbReference type="SAM" id="MobiDB-lite"/>
    </source>
</evidence>
<dbReference type="Proteomes" id="UP001175353">
    <property type="component" value="Unassembled WGS sequence"/>
</dbReference>
<organism evidence="2 3">
    <name type="scientific">Friedmanniomyces endolithicus</name>
    <dbReference type="NCBI Taxonomy" id="329885"/>
    <lineage>
        <taxon>Eukaryota</taxon>
        <taxon>Fungi</taxon>
        <taxon>Dikarya</taxon>
        <taxon>Ascomycota</taxon>
        <taxon>Pezizomycotina</taxon>
        <taxon>Dothideomycetes</taxon>
        <taxon>Dothideomycetidae</taxon>
        <taxon>Mycosphaerellales</taxon>
        <taxon>Teratosphaeriaceae</taxon>
        <taxon>Friedmanniomyces</taxon>
    </lineage>
</organism>
<evidence type="ECO:0000313" key="2">
    <source>
        <dbReference type="EMBL" id="KAK0952648.1"/>
    </source>
</evidence>